<dbReference type="PROSITE" id="PS51340">
    <property type="entry name" value="MOSC"/>
    <property type="match status" value="1"/>
</dbReference>
<dbReference type="GO" id="GO:0003824">
    <property type="term" value="F:catalytic activity"/>
    <property type="evidence" value="ECO:0007669"/>
    <property type="project" value="InterPro"/>
</dbReference>
<dbReference type="GO" id="GO:0030170">
    <property type="term" value="F:pyridoxal phosphate binding"/>
    <property type="evidence" value="ECO:0007669"/>
    <property type="project" value="InterPro"/>
</dbReference>
<dbReference type="PANTHER" id="PTHR36930">
    <property type="entry name" value="METAL-SULFUR CLUSTER BIOSYNTHESIS PROTEINS YUAD-RELATED"/>
    <property type="match status" value="1"/>
</dbReference>
<keyword evidence="3" id="KW-1185">Reference proteome</keyword>
<dbReference type="STRING" id="1114924.SAMN05216258_11123"/>
<dbReference type="InterPro" id="IPR052716">
    <property type="entry name" value="MOSC_domain"/>
</dbReference>
<dbReference type="AlphaFoldDB" id="A0A1I3MAV7"/>
<protein>
    <recommendedName>
        <fullName evidence="1">MOSC domain-containing protein</fullName>
    </recommendedName>
</protein>
<dbReference type="EMBL" id="FOQH01000011">
    <property type="protein sequence ID" value="SFI94113.1"/>
    <property type="molecule type" value="Genomic_DNA"/>
</dbReference>
<dbReference type="Gene3D" id="2.40.33.20">
    <property type="entry name" value="PK beta-barrel domain-like"/>
    <property type="match status" value="1"/>
</dbReference>
<evidence type="ECO:0000313" key="3">
    <source>
        <dbReference type="Proteomes" id="UP000199377"/>
    </source>
</evidence>
<dbReference type="Pfam" id="PF03476">
    <property type="entry name" value="MOSC_N"/>
    <property type="match status" value="1"/>
</dbReference>
<dbReference type="GO" id="GO:0030151">
    <property type="term" value="F:molybdenum ion binding"/>
    <property type="evidence" value="ECO:0007669"/>
    <property type="project" value="InterPro"/>
</dbReference>
<proteinExistence type="predicted"/>
<organism evidence="2 3">
    <name type="scientific">Albimonas pacifica</name>
    <dbReference type="NCBI Taxonomy" id="1114924"/>
    <lineage>
        <taxon>Bacteria</taxon>
        <taxon>Pseudomonadati</taxon>
        <taxon>Pseudomonadota</taxon>
        <taxon>Alphaproteobacteria</taxon>
        <taxon>Rhodobacterales</taxon>
        <taxon>Paracoccaceae</taxon>
        <taxon>Albimonas</taxon>
    </lineage>
</organism>
<dbReference type="PANTHER" id="PTHR36930:SF1">
    <property type="entry name" value="MOSC DOMAIN-CONTAINING PROTEIN"/>
    <property type="match status" value="1"/>
</dbReference>
<gene>
    <name evidence="2" type="ORF">SAMN05216258_11123</name>
</gene>
<evidence type="ECO:0000313" key="2">
    <source>
        <dbReference type="EMBL" id="SFI94113.1"/>
    </source>
</evidence>
<feature type="domain" description="MOSC" evidence="1">
    <location>
        <begin position="109"/>
        <end position="250"/>
    </location>
</feature>
<sequence>MPRISAIHRHPVKALGSEALARVALEAGRTLPGDRVWALAHEKSRFDFDAPAWARCSTFLRGATFPSLMAVTAEGAPGGPITFRHPDLADLTVDPGTPEGEAAFVAWADALIPAGMPRPSRLAHAPGRGMTDQPAQWISILSDASLAVVAEAAGRPMDRRRFRGNLWVEDLAPWEETGWIGRELRLGGCLVKITEPIGRCSATHADPETGKRDVEMLSLLTSLGQAENFGVFAEVIEGGEIALGDAVVVTEAAA</sequence>
<dbReference type="Proteomes" id="UP000199377">
    <property type="component" value="Unassembled WGS sequence"/>
</dbReference>
<dbReference type="RefSeq" id="WP_092863846.1">
    <property type="nucleotide sequence ID" value="NZ_FOQH01000011.1"/>
</dbReference>
<evidence type="ECO:0000259" key="1">
    <source>
        <dbReference type="PROSITE" id="PS51340"/>
    </source>
</evidence>
<dbReference type="OrthoDB" id="581532at2"/>
<dbReference type="Pfam" id="PF03473">
    <property type="entry name" value="MOSC"/>
    <property type="match status" value="1"/>
</dbReference>
<reference evidence="2 3" key="1">
    <citation type="submission" date="2016-10" db="EMBL/GenBank/DDBJ databases">
        <authorList>
            <person name="de Groot N.N."/>
        </authorList>
    </citation>
    <scope>NUCLEOTIDE SEQUENCE [LARGE SCALE GENOMIC DNA]</scope>
    <source>
        <strain evidence="2 3">CGMCC 1.11030</strain>
    </source>
</reference>
<dbReference type="InterPro" id="IPR005302">
    <property type="entry name" value="MoCF_Sase_C"/>
</dbReference>
<dbReference type="InterPro" id="IPR005303">
    <property type="entry name" value="MOCOS_middle"/>
</dbReference>
<name>A0A1I3MAV7_9RHOB</name>
<dbReference type="InterPro" id="IPR011037">
    <property type="entry name" value="Pyrv_Knase-like_insert_dom_sf"/>
</dbReference>
<accession>A0A1I3MAV7</accession>
<dbReference type="SUPFAM" id="SSF50800">
    <property type="entry name" value="PK beta-barrel domain-like"/>
    <property type="match status" value="1"/>
</dbReference>